<sequence>MKDSTAQLTSLTQWSKERIQKIFESPSDKDSIRAIEETFSKNVDATINGRKITFGDIKQSVLSIRKDSRSGGLRVQWHQTVEAPINSSNEEGSFGGTYSIEGIQRVLPGDQVPTSFKRQKTVIVRIKAHCTETAMDSRRIVTLAFVAADLRIEQS</sequence>
<evidence type="ECO:0000313" key="1">
    <source>
        <dbReference type="EMBL" id="KAF8910534.1"/>
    </source>
</evidence>
<organism evidence="1 2">
    <name type="scientific">Gymnopilus junonius</name>
    <name type="common">Spectacular rustgill mushroom</name>
    <name type="synonym">Gymnopilus spectabilis subsp. junonius</name>
    <dbReference type="NCBI Taxonomy" id="109634"/>
    <lineage>
        <taxon>Eukaryota</taxon>
        <taxon>Fungi</taxon>
        <taxon>Dikarya</taxon>
        <taxon>Basidiomycota</taxon>
        <taxon>Agaricomycotina</taxon>
        <taxon>Agaricomycetes</taxon>
        <taxon>Agaricomycetidae</taxon>
        <taxon>Agaricales</taxon>
        <taxon>Agaricineae</taxon>
        <taxon>Hymenogastraceae</taxon>
        <taxon>Gymnopilus</taxon>
    </lineage>
</organism>
<name>A0A9P5P0B5_GYMJU</name>
<dbReference type="EMBL" id="JADNYJ010000006">
    <property type="protein sequence ID" value="KAF8910534.1"/>
    <property type="molecule type" value="Genomic_DNA"/>
</dbReference>
<accession>A0A9P5P0B5</accession>
<comment type="caution">
    <text evidence="1">The sequence shown here is derived from an EMBL/GenBank/DDBJ whole genome shotgun (WGS) entry which is preliminary data.</text>
</comment>
<dbReference type="OrthoDB" id="2845803at2759"/>
<reference evidence="1" key="1">
    <citation type="submission" date="2020-11" db="EMBL/GenBank/DDBJ databases">
        <authorList>
            <consortium name="DOE Joint Genome Institute"/>
            <person name="Ahrendt S."/>
            <person name="Riley R."/>
            <person name="Andreopoulos W."/>
            <person name="LaButti K."/>
            <person name="Pangilinan J."/>
            <person name="Ruiz-duenas F.J."/>
            <person name="Barrasa J.M."/>
            <person name="Sanchez-Garcia M."/>
            <person name="Camarero S."/>
            <person name="Miyauchi S."/>
            <person name="Serrano A."/>
            <person name="Linde D."/>
            <person name="Babiker R."/>
            <person name="Drula E."/>
            <person name="Ayuso-Fernandez I."/>
            <person name="Pacheco R."/>
            <person name="Padilla G."/>
            <person name="Ferreira P."/>
            <person name="Barriuso J."/>
            <person name="Kellner H."/>
            <person name="Castanera R."/>
            <person name="Alfaro M."/>
            <person name="Ramirez L."/>
            <person name="Pisabarro A.G."/>
            <person name="Kuo A."/>
            <person name="Tritt A."/>
            <person name="Lipzen A."/>
            <person name="He G."/>
            <person name="Yan M."/>
            <person name="Ng V."/>
            <person name="Cullen D."/>
            <person name="Martin F."/>
            <person name="Rosso M.-N."/>
            <person name="Henrissat B."/>
            <person name="Hibbett D."/>
            <person name="Martinez A.T."/>
            <person name="Grigoriev I.V."/>
        </authorList>
    </citation>
    <scope>NUCLEOTIDE SEQUENCE</scope>
    <source>
        <strain evidence="1">AH 44721</strain>
    </source>
</reference>
<dbReference type="AlphaFoldDB" id="A0A9P5P0B5"/>
<gene>
    <name evidence="1" type="ORF">CPB84DRAFT_1672620</name>
</gene>
<keyword evidence="2" id="KW-1185">Reference proteome</keyword>
<protein>
    <submittedName>
        <fullName evidence="1">Uncharacterized protein</fullName>
    </submittedName>
</protein>
<dbReference type="Proteomes" id="UP000724874">
    <property type="component" value="Unassembled WGS sequence"/>
</dbReference>
<evidence type="ECO:0000313" key="2">
    <source>
        <dbReference type="Proteomes" id="UP000724874"/>
    </source>
</evidence>
<proteinExistence type="predicted"/>